<dbReference type="Gene3D" id="2.40.110.10">
    <property type="entry name" value="Butyryl-CoA Dehydrogenase, subunit A, domain 2"/>
    <property type="match status" value="1"/>
</dbReference>
<gene>
    <name evidence="6" type="ORF">METZ01_LOCUS484733</name>
</gene>
<dbReference type="PANTHER" id="PTHR36117:SF3">
    <property type="entry name" value="4-HYDROXYPHENYLACETATE 3-MONOOXYGENASE-RELATED"/>
    <property type="match status" value="1"/>
</dbReference>
<dbReference type="InterPro" id="IPR036250">
    <property type="entry name" value="AcylCo_DH-like_C"/>
</dbReference>
<name>A0A383CIH7_9ZZZZ</name>
<feature type="domain" description="HpaB/PvcC/4-BUDH N-terminal" evidence="5">
    <location>
        <begin position="1"/>
        <end position="175"/>
    </location>
</feature>
<dbReference type="SUPFAM" id="SSF56645">
    <property type="entry name" value="Acyl-CoA dehydrogenase NM domain-like"/>
    <property type="match status" value="1"/>
</dbReference>
<dbReference type="InterPro" id="IPR046373">
    <property type="entry name" value="Acyl-CoA_Oxase/DH_mid-dom_sf"/>
</dbReference>
<evidence type="ECO:0000256" key="2">
    <source>
        <dbReference type="ARBA" id="ARBA00022827"/>
    </source>
</evidence>
<accession>A0A383CIH7</accession>
<dbReference type="InterPro" id="IPR009100">
    <property type="entry name" value="AcylCoA_DH/oxidase_NM_dom_sf"/>
</dbReference>
<dbReference type="Gene3D" id="1.10.3140.10">
    <property type="entry name" value="4-hydroxybutyryl-coa dehydratase, domain 1"/>
    <property type="match status" value="1"/>
</dbReference>
<reference evidence="6" key="1">
    <citation type="submission" date="2018-05" db="EMBL/GenBank/DDBJ databases">
        <authorList>
            <person name="Lanie J.A."/>
            <person name="Ng W.-L."/>
            <person name="Kazmierczak K.M."/>
            <person name="Andrzejewski T.M."/>
            <person name="Davidsen T.M."/>
            <person name="Wayne K.J."/>
            <person name="Tettelin H."/>
            <person name="Glass J.I."/>
            <person name="Rusch D."/>
            <person name="Podicherti R."/>
            <person name="Tsui H.-C.T."/>
            <person name="Winkler M.E."/>
        </authorList>
    </citation>
    <scope>NUCLEOTIDE SEQUENCE</scope>
</reference>
<keyword evidence="1" id="KW-0285">Flavoprotein</keyword>
<dbReference type="InterPro" id="IPR024719">
    <property type="entry name" value="HpaB/PvcC/4-BUDH_C"/>
</dbReference>
<evidence type="ECO:0000259" key="4">
    <source>
        <dbReference type="Pfam" id="PF03241"/>
    </source>
</evidence>
<keyword evidence="3" id="KW-0560">Oxidoreductase</keyword>
<dbReference type="InterPro" id="IPR024674">
    <property type="entry name" value="HpaB/PvcC/4-BUDH_N"/>
</dbReference>
<sequence length="240" mass="26784">CFQRCVGMDALNSLHSTTFEIDEKHGTEYHKKLLGFIKMVQHENLVIGGAMTDVKGDRSKGPSEQEDPDLFLRIVERNDKGVYISGAKAHQTGCINSHWMLVMPTMRLTESDKDYAIVGAIPVDAPGITYIYGRQSCDTRSMEPGDIDQGNSEYGGQEAMVIFDKAFIPNELIFMDGEYEFASMLIERFTCYHRRSYVCKTGLGDVLIGAAATIADYNGVPNVSHIKDKLIEMTHLNESI</sequence>
<feature type="domain" description="HpaB/PvcC/4-BUDH C-terminal" evidence="4">
    <location>
        <begin position="183"/>
        <end position="239"/>
    </location>
</feature>
<evidence type="ECO:0000256" key="3">
    <source>
        <dbReference type="ARBA" id="ARBA00023002"/>
    </source>
</evidence>
<keyword evidence="2" id="KW-0274">FAD</keyword>
<dbReference type="AlphaFoldDB" id="A0A383CIH7"/>
<dbReference type="InterPro" id="IPR004925">
    <property type="entry name" value="HpaB/PvcC/4-BUDH"/>
</dbReference>
<feature type="non-terminal residue" evidence="6">
    <location>
        <position position="240"/>
    </location>
</feature>
<dbReference type="SUPFAM" id="SSF47203">
    <property type="entry name" value="Acyl-CoA dehydrogenase C-terminal domain-like"/>
    <property type="match status" value="1"/>
</dbReference>
<dbReference type="Gene3D" id="1.20.140.10">
    <property type="entry name" value="Butyryl-CoA Dehydrogenase, subunit A, domain 3"/>
    <property type="match status" value="1"/>
</dbReference>
<organism evidence="6">
    <name type="scientific">marine metagenome</name>
    <dbReference type="NCBI Taxonomy" id="408172"/>
    <lineage>
        <taxon>unclassified sequences</taxon>
        <taxon>metagenomes</taxon>
        <taxon>ecological metagenomes</taxon>
    </lineage>
</organism>
<dbReference type="GO" id="GO:0016627">
    <property type="term" value="F:oxidoreductase activity, acting on the CH-CH group of donors"/>
    <property type="evidence" value="ECO:0007669"/>
    <property type="project" value="InterPro"/>
</dbReference>
<dbReference type="Pfam" id="PF11794">
    <property type="entry name" value="HpaB_N"/>
    <property type="match status" value="1"/>
</dbReference>
<evidence type="ECO:0008006" key="7">
    <source>
        <dbReference type="Google" id="ProtNLM"/>
    </source>
</evidence>
<evidence type="ECO:0000256" key="1">
    <source>
        <dbReference type="ARBA" id="ARBA00022630"/>
    </source>
</evidence>
<proteinExistence type="predicted"/>
<evidence type="ECO:0000313" key="6">
    <source>
        <dbReference type="EMBL" id="SVE31879.1"/>
    </source>
</evidence>
<dbReference type="Pfam" id="PF03241">
    <property type="entry name" value="HpaB"/>
    <property type="match status" value="1"/>
</dbReference>
<dbReference type="EMBL" id="UINC01209044">
    <property type="protein sequence ID" value="SVE31879.1"/>
    <property type="molecule type" value="Genomic_DNA"/>
</dbReference>
<protein>
    <recommendedName>
        <fullName evidence="7">4-hydroxybutyryl-CoA dehydratase</fullName>
    </recommendedName>
</protein>
<evidence type="ECO:0000259" key="5">
    <source>
        <dbReference type="Pfam" id="PF11794"/>
    </source>
</evidence>
<feature type="non-terminal residue" evidence="6">
    <location>
        <position position="1"/>
    </location>
</feature>
<dbReference type="PANTHER" id="PTHR36117">
    <property type="entry name" value="4-HYDROXYPHENYLACETATE 3-MONOOXYGENASE-RELATED"/>
    <property type="match status" value="1"/>
</dbReference>